<evidence type="ECO:0000313" key="1">
    <source>
        <dbReference type="EMBL" id="GCE25137.1"/>
    </source>
</evidence>
<keyword evidence="2" id="KW-1185">Reference proteome</keyword>
<evidence type="ECO:0000313" key="2">
    <source>
        <dbReference type="Proteomes" id="UP000287171"/>
    </source>
</evidence>
<sequence length="45" mass="5298">MQEKREWAGTAKQFKEHRKTEIVTGNYLDKMGKSKGAIVPEYKER</sequence>
<gene>
    <name evidence="1" type="ORF">KDA_06210</name>
</gene>
<organism evidence="1 2">
    <name type="scientific">Dictyobacter alpinus</name>
    <dbReference type="NCBI Taxonomy" id="2014873"/>
    <lineage>
        <taxon>Bacteria</taxon>
        <taxon>Bacillati</taxon>
        <taxon>Chloroflexota</taxon>
        <taxon>Ktedonobacteria</taxon>
        <taxon>Ktedonobacterales</taxon>
        <taxon>Dictyobacteraceae</taxon>
        <taxon>Dictyobacter</taxon>
    </lineage>
</organism>
<reference evidence="2" key="1">
    <citation type="submission" date="2018-12" db="EMBL/GenBank/DDBJ databases">
        <title>Tengunoibacter tsumagoiensis gen. nov., sp. nov., Dictyobacter kobayashii sp. nov., D. alpinus sp. nov., and D. joshuensis sp. nov. and description of Dictyobacteraceae fam. nov. within the order Ktedonobacterales isolated from Tengu-no-mugimeshi.</title>
        <authorList>
            <person name="Wang C.M."/>
            <person name="Zheng Y."/>
            <person name="Sakai Y."/>
            <person name="Toyoda A."/>
            <person name="Minakuchi Y."/>
            <person name="Abe K."/>
            <person name="Yokota A."/>
            <person name="Yabe S."/>
        </authorList>
    </citation>
    <scope>NUCLEOTIDE SEQUENCE [LARGE SCALE GENOMIC DNA]</scope>
    <source>
        <strain evidence="2">Uno16</strain>
    </source>
</reference>
<dbReference type="EMBL" id="BIFT01000001">
    <property type="protein sequence ID" value="GCE25137.1"/>
    <property type="molecule type" value="Genomic_DNA"/>
</dbReference>
<protein>
    <submittedName>
        <fullName evidence="1">Uncharacterized protein</fullName>
    </submittedName>
</protein>
<comment type="caution">
    <text evidence="1">The sequence shown here is derived from an EMBL/GenBank/DDBJ whole genome shotgun (WGS) entry which is preliminary data.</text>
</comment>
<accession>A0A402B1F2</accession>
<proteinExistence type="predicted"/>
<name>A0A402B1F2_9CHLR</name>
<dbReference type="AlphaFoldDB" id="A0A402B1F2"/>
<dbReference type="Proteomes" id="UP000287171">
    <property type="component" value="Unassembled WGS sequence"/>
</dbReference>